<evidence type="ECO:0000256" key="6">
    <source>
        <dbReference type="ARBA" id="ARBA00022989"/>
    </source>
</evidence>
<feature type="transmembrane region" description="Helical" evidence="8">
    <location>
        <begin position="492"/>
        <end position="511"/>
    </location>
</feature>
<dbReference type="GO" id="GO:0005886">
    <property type="term" value="C:plasma membrane"/>
    <property type="evidence" value="ECO:0007669"/>
    <property type="project" value="UniProtKB-SubCell"/>
</dbReference>
<evidence type="ECO:0000313" key="9">
    <source>
        <dbReference type="EMBL" id="OGY33139.1"/>
    </source>
</evidence>
<gene>
    <name evidence="9" type="ORF">A3D99_01620</name>
</gene>
<keyword evidence="3" id="KW-0328">Glycosyltransferase</keyword>
<organism evidence="9 10">
    <name type="scientific">Candidatus Andersenbacteria bacterium RIFCSPHIGHO2_12_FULL_45_11</name>
    <dbReference type="NCBI Taxonomy" id="1797281"/>
    <lineage>
        <taxon>Bacteria</taxon>
        <taxon>Candidatus Anderseniibacteriota</taxon>
    </lineage>
</organism>
<evidence type="ECO:0000313" key="10">
    <source>
        <dbReference type="Proteomes" id="UP000177528"/>
    </source>
</evidence>
<dbReference type="AlphaFoldDB" id="A0A1G1WZI0"/>
<dbReference type="PANTHER" id="PTHR33908">
    <property type="entry name" value="MANNOSYLTRANSFERASE YKCB-RELATED"/>
    <property type="match status" value="1"/>
</dbReference>
<dbReference type="Proteomes" id="UP000177528">
    <property type="component" value="Unassembled WGS sequence"/>
</dbReference>
<keyword evidence="7 8" id="KW-0472">Membrane</keyword>
<feature type="transmembrane region" description="Helical" evidence="8">
    <location>
        <begin position="517"/>
        <end position="536"/>
    </location>
</feature>
<comment type="subcellular location">
    <subcellularLocation>
        <location evidence="1">Cell membrane</location>
        <topology evidence="1">Multi-pass membrane protein</topology>
    </subcellularLocation>
</comment>
<feature type="transmembrane region" description="Helical" evidence="8">
    <location>
        <begin position="397"/>
        <end position="418"/>
    </location>
</feature>
<evidence type="ECO:0000256" key="7">
    <source>
        <dbReference type="ARBA" id="ARBA00023136"/>
    </source>
</evidence>
<dbReference type="PANTHER" id="PTHR33908:SF11">
    <property type="entry name" value="MEMBRANE PROTEIN"/>
    <property type="match status" value="1"/>
</dbReference>
<dbReference type="GO" id="GO:0009103">
    <property type="term" value="P:lipopolysaccharide biosynthetic process"/>
    <property type="evidence" value="ECO:0007669"/>
    <property type="project" value="UniProtKB-ARBA"/>
</dbReference>
<feature type="transmembrane region" description="Helical" evidence="8">
    <location>
        <begin position="338"/>
        <end position="355"/>
    </location>
</feature>
<feature type="transmembrane region" description="Helical" evidence="8">
    <location>
        <begin position="543"/>
        <end position="560"/>
    </location>
</feature>
<evidence type="ECO:0000256" key="2">
    <source>
        <dbReference type="ARBA" id="ARBA00022475"/>
    </source>
</evidence>
<evidence type="ECO:0000256" key="3">
    <source>
        <dbReference type="ARBA" id="ARBA00022676"/>
    </source>
</evidence>
<protein>
    <recommendedName>
        <fullName evidence="11">Glycosyltransferase RgtA/B/C/D-like domain-containing protein</fullName>
    </recommendedName>
</protein>
<evidence type="ECO:0000256" key="4">
    <source>
        <dbReference type="ARBA" id="ARBA00022679"/>
    </source>
</evidence>
<keyword evidence="2" id="KW-1003">Cell membrane</keyword>
<feature type="transmembrane region" description="Helical" evidence="8">
    <location>
        <begin position="211"/>
        <end position="231"/>
    </location>
</feature>
<proteinExistence type="predicted"/>
<feature type="transmembrane region" description="Helical" evidence="8">
    <location>
        <begin position="293"/>
        <end position="326"/>
    </location>
</feature>
<name>A0A1G1WZI0_9BACT</name>
<accession>A0A1G1WZI0</accession>
<keyword evidence="4" id="KW-0808">Transferase</keyword>
<keyword evidence="6 8" id="KW-1133">Transmembrane helix</keyword>
<reference evidence="9 10" key="1">
    <citation type="journal article" date="2016" name="Nat. Commun.">
        <title>Thousands of microbial genomes shed light on interconnected biogeochemical processes in an aquifer system.</title>
        <authorList>
            <person name="Anantharaman K."/>
            <person name="Brown C.T."/>
            <person name="Hug L.A."/>
            <person name="Sharon I."/>
            <person name="Castelle C.J."/>
            <person name="Probst A.J."/>
            <person name="Thomas B.C."/>
            <person name="Singh A."/>
            <person name="Wilkins M.J."/>
            <person name="Karaoz U."/>
            <person name="Brodie E.L."/>
            <person name="Williams K.H."/>
            <person name="Hubbard S.S."/>
            <person name="Banfield J.F."/>
        </authorList>
    </citation>
    <scope>NUCLEOTIDE SEQUENCE [LARGE SCALE GENOMIC DNA]</scope>
</reference>
<evidence type="ECO:0008006" key="11">
    <source>
        <dbReference type="Google" id="ProtNLM"/>
    </source>
</evidence>
<dbReference type="GO" id="GO:0016763">
    <property type="term" value="F:pentosyltransferase activity"/>
    <property type="evidence" value="ECO:0007669"/>
    <property type="project" value="TreeGrafter"/>
</dbReference>
<feature type="transmembrane region" description="Helical" evidence="8">
    <location>
        <begin position="6"/>
        <end position="25"/>
    </location>
</feature>
<feature type="transmembrane region" description="Helical" evidence="8">
    <location>
        <begin position="174"/>
        <end position="191"/>
    </location>
</feature>
<dbReference type="EMBL" id="MHHR01000033">
    <property type="protein sequence ID" value="OGY33139.1"/>
    <property type="molecule type" value="Genomic_DNA"/>
</dbReference>
<evidence type="ECO:0000256" key="8">
    <source>
        <dbReference type="SAM" id="Phobius"/>
    </source>
</evidence>
<sequence length="684" mass="75175">MQKRYWFLIVSIMGAMLLPFLPVSYRSVVREGTDRFEAHYPLWGNRSRSFTLTPSSPITSIGLIAVNLRRSPVLAPLHVSVTQPNGGEIFSIDMPIAGDADDGFTWIRFPHAIKNTVGSVDITITAPAAQRSSAIGIRFDTDSGELALALKERVPLWEYILRWDAANPERAQKINITVIGGLLFAFLLWVIDVLLTSPSPSFVRRGSWRGLVWILSLALLFLSVVIIRIPLAHSIDSAYGGDAFNYLLKSRAWIDGQDPFAADVRKAPLYSLLILPGLANIFDAVAVERWVSMLAAAGCSVLVALFLNRLGIPQTLALAGGVLLAVNRDFQFESVQGLANTTFTFFVLFAGYLFIRGKTYLLSIASGLALLTRYEGGIVAAILLPSSILMHRLRGQAVIRVLLPIGILALIPFVFFPLTHSLGVRTLSDIQSDDGLYLAYSLDDFASNAKALRTWFGRLWMLTPNLDDPFIQIVSTLTVVGLAVGSIRYARLCIPLIAMLAAHTVFITAILPKDRYYLPLIPYIAIAIIGGLYALLYRKNKAFRIGTVLCVSFLIAFVYGDATQALSGQVSDYNEKSVGQTVLLHASQAAKKLSGVVAVAEGSDLQTRAYLPSSRVVIAPDSLRDVDSQLELLRKNNVSCIINTTENPYFTKVIAQRGDLFEEIAIFKTKWGDDTATLYRLKPI</sequence>
<evidence type="ECO:0000256" key="1">
    <source>
        <dbReference type="ARBA" id="ARBA00004651"/>
    </source>
</evidence>
<feature type="transmembrane region" description="Helical" evidence="8">
    <location>
        <begin position="469"/>
        <end position="485"/>
    </location>
</feature>
<evidence type="ECO:0000256" key="5">
    <source>
        <dbReference type="ARBA" id="ARBA00022692"/>
    </source>
</evidence>
<dbReference type="InterPro" id="IPR050297">
    <property type="entry name" value="LipidA_mod_glycosyltrf_83"/>
</dbReference>
<keyword evidence="5 8" id="KW-0812">Transmembrane</keyword>
<comment type="caution">
    <text evidence="9">The sequence shown here is derived from an EMBL/GenBank/DDBJ whole genome shotgun (WGS) entry which is preliminary data.</text>
</comment>